<evidence type="ECO:0000313" key="3">
    <source>
        <dbReference type="Proteomes" id="UP000440694"/>
    </source>
</evidence>
<dbReference type="Gene3D" id="3.30.1330.40">
    <property type="entry name" value="RutC-like"/>
    <property type="match status" value="1"/>
</dbReference>
<dbReference type="PANTHER" id="PTHR11803:SF39">
    <property type="entry name" value="2-IMINOBUTANOATE_2-IMINOPROPANOATE DEAMINASE"/>
    <property type="match status" value="1"/>
</dbReference>
<accession>A0A6I3KRI9</accession>
<feature type="chain" id="PRO_5026162510" evidence="1">
    <location>
        <begin position="24"/>
        <end position="157"/>
    </location>
</feature>
<comment type="caution">
    <text evidence="2">The sequence shown here is derived from an EMBL/GenBank/DDBJ whole genome shotgun (WGS) entry which is preliminary data.</text>
</comment>
<sequence>MLHRLLSSVAMMALAAGLGPVQAVSPNGVETLSPPGAIKAEGTWSLGVRAGDFVFVAGMQGIDPVTNTLVQEPKARIRQAFLNIKLIAHAEGASLQDCVRLTVYVSDLQRFAAMVDEVQAELWGTPPYPPRTMVEVRRLFDDDIVEIDSVFYAPAKK</sequence>
<dbReference type="GO" id="GO:0019239">
    <property type="term" value="F:deaminase activity"/>
    <property type="evidence" value="ECO:0007669"/>
    <property type="project" value="TreeGrafter"/>
</dbReference>
<dbReference type="AlphaFoldDB" id="A0A6I3KRI9"/>
<dbReference type="CDD" id="cd00448">
    <property type="entry name" value="YjgF_YER057c_UK114_family"/>
    <property type="match status" value="1"/>
</dbReference>
<protein>
    <submittedName>
        <fullName evidence="2">RidA family protein</fullName>
    </submittedName>
</protein>
<dbReference type="SUPFAM" id="SSF55298">
    <property type="entry name" value="YjgF-like"/>
    <property type="match status" value="1"/>
</dbReference>
<dbReference type="PANTHER" id="PTHR11803">
    <property type="entry name" value="2-IMINOBUTANOATE/2-IMINOPROPANOATE DEAMINASE RIDA"/>
    <property type="match status" value="1"/>
</dbReference>
<dbReference type="InterPro" id="IPR035959">
    <property type="entry name" value="RutC-like_sf"/>
</dbReference>
<dbReference type="EMBL" id="WMBQ01000002">
    <property type="protein sequence ID" value="MTD96056.1"/>
    <property type="molecule type" value="Genomic_DNA"/>
</dbReference>
<keyword evidence="3" id="KW-1185">Reference proteome</keyword>
<feature type="signal peptide" evidence="1">
    <location>
        <begin position="1"/>
        <end position="23"/>
    </location>
</feature>
<proteinExistence type="predicted"/>
<keyword evidence="1" id="KW-0732">Signal</keyword>
<name>A0A6I3KRI9_9HYPH</name>
<organism evidence="2 3">
    <name type="scientific">Hyphomicrobium album</name>
    <dbReference type="NCBI Taxonomy" id="2665159"/>
    <lineage>
        <taxon>Bacteria</taxon>
        <taxon>Pseudomonadati</taxon>
        <taxon>Pseudomonadota</taxon>
        <taxon>Alphaproteobacteria</taxon>
        <taxon>Hyphomicrobiales</taxon>
        <taxon>Hyphomicrobiaceae</taxon>
        <taxon>Hyphomicrobium</taxon>
    </lineage>
</organism>
<evidence type="ECO:0000313" key="2">
    <source>
        <dbReference type="EMBL" id="MTD96056.1"/>
    </source>
</evidence>
<dbReference type="GO" id="GO:0005829">
    <property type="term" value="C:cytosol"/>
    <property type="evidence" value="ECO:0007669"/>
    <property type="project" value="TreeGrafter"/>
</dbReference>
<dbReference type="RefSeq" id="WP_154740526.1">
    <property type="nucleotide sequence ID" value="NZ_WMBQ01000002.1"/>
</dbReference>
<dbReference type="InterPro" id="IPR006175">
    <property type="entry name" value="YjgF/YER057c/UK114"/>
</dbReference>
<gene>
    <name evidence="2" type="ORF">GIW81_17085</name>
</gene>
<dbReference type="Pfam" id="PF01042">
    <property type="entry name" value="Ribonuc_L-PSP"/>
    <property type="match status" value="1"/>
</dbReference>
<dbReference type="Proteomes" id="UP000440694">
    <property type="component" value="Unassembled WGS sequence"/>
</dbReference>
<evidence type="ECO:0000256" key="1">
    <source>
        <dbReference type="SAM" id="SignalP"/>
    </source>
</evidence>
<reference evidence="2 3" key="1">
    <citation type="submission" date="2019-11" db="EMBL/GenBank/DDBJ databases">
        <title>Identification of a novel strain.</title>
        <authorList>
            <person name="Xu Q."/>
            <person name="Wang G."/>
        </authorList>
    </citation>
    <scope>NUCLEOTIDE SEQUENCE [LARGE SCALE GENOMIC DNA]</scope>
    <source>
        <strain evidence="3">xq</strain>
    </source>
</reference>